<accession>A0A448YSP9</accession>
<feature type="compositionally biased region" description="Polar residues" evidence="1">
    <location>
        <begin position="182"/>
        <end position="191"/>
    </location>
</feature>
<sequence>MARDRATFLAHRKGLQKTKFYCQVCERQCLDENGFKCHIQSESHIRKLHSKLSSVGDNARKLVDEYSKKFLTDFLGQLHRMHGEKSIGANRFYQEYIQDKDHIHLNSTRWNSLTRLVMYLKDTGRCDVVINDEELEDSDTAKFSIAYRGSSDSIVKRKEREKKKIMSSDKESSEKLLKEQIQRGSSRTAGNSEEKEKESETKPVVAFKPIGKIKLKLGSSGVL</sequence>
<dbReference type="InterPro" id="IPR019447">
    <property type="entry name" value="DNA/RNA-bd_Kin17_WH-like_dom"/>
</dbReference>
<protein>
    <submittedName>
        <fullName evidence="3">DEKNAAC105273</fullName>
    </submittedName>
</protein>
<dbReference type="OrthoDB" id="10266249at2759"/>
<feature type="compositionally biased region" description="Basic and acidic residues" evidence="1">
    <location>
        <begin position="158"/>
        <end position="181"/>
    </location>
</feature>
<dbReference type="PANTHER" id="PTHR12805:SF0">
    <property type="entry name" value="DNA_RNA-BINDING PROTEIN KIN17"/>
    <property type="match status" value="1"/>
</dbReference>
<dbReference type="GO" id="GO:0003690">
    <property type="term" value="F:double-stranded DNA binding"/>
    <property type="evidence" value="ECO:0007669"/>
    <property type="project" value="TreeGrafter"/>
</dbReference>
<feature type="region of interest" description="Disordered" evidence="1">
    <location>
        <begin position="158"/>
        <end position="203"/>
    </location>
</feature>
<dbReference type="InterPro" id="IPR038254">
    <property type="entry name" value="KIN17_WH-like_sf"/>
</dbReference>
<dbReference type="InterPro" id="IPR036236">
    <property type="entry name" value="Znf_C2H2_sf"/>
</dbReference>
<dbReference type="AlphaFoldDB" id="A0A448YSP9"/>
<dbReference type="GO" id="GO:0005634">
    <property type="term" value="C:nucleus"/>
    <property type="evidence" value="ECO:0007669"/>
    <property type="project" value="TreeGrafter"/>
</dbReference>
<dbReference type="InterPro" id="IPR037321">
    <property type="entry name" value="KIN17-like"/>
</dbReference>
<organism evidence="3 4">
    <name type="scientific">Brettanomyces naardenensis</name>
    <name type="common">Yeast</name>
    <dbReference type="NCBI Taxonomy" id="13370"/>
    <lineage>
        <taxon>Eukaryota</taxon>
        <taxon>Fungi</taxon>
        <taxon>Dikarya</taxon>
        <taxon>Ascomycota</taxon>
        <taxon>Saccharomycotina</taxon>
        <taxon>Pichiomycetes</taxon>
        <taxon>Pichiales</taxon>
        <taxon>Pichiaceae</taxon>
        <taxon>Brettanomyces</taxon>
    </lineage>
</organism>
<name>A0A448YSP9_BRENA</name>
<keyword evidence="4" id="KW-1185">Reference proteome</keyword>
<evidence type="ECO:0000313" key="4">
    <source>
        <dbReference type="Proteomes" id="UP000290900"/>
    </source>
</evidence>
<dbReference type="Pfam" id="PF10357">
    <property type="entry name" value="WH_KIN17"/>
    <property type="match status" value="1"/>
</dbReference>
<evidence type="ECO:0000259" key="2">
    <source>
        <dbReference type="SMART" id="SM01253"/>
    </source>
</evidence>
<proteinExistence type="predicted"/>
<feature type="domain" description="DNA/RNA-binding protein Kin17 WH-like" evidence="2">
    <location>
        <begin position="50"/>
        <end position="182"/>
    </location>
</feature>
<feature type="non-terminal residue" evidence="3">
    <location>
        <position position="223"/>
    </location>
</feature>
<dbReference type="InterPro" id="IPR056767">
    <property type="entry name" value="C2H2-Znf_KIN17"/>
</dbReference>
<dbReference type="EMBL" id="CAACVR010000067">
    <property type="protein sequence ID" value="VEU23917.1"/>
    <property type="molecule type" value="Genomic_DNA"/>
</dbReference>
<dbReference type="Pfam" id="PF25095">
    <property type="entry name" value="C2H2-zf_KIN17"/>
    <property type="match status" value="1"/>
</dbReference>
<feature type="compositionally biased region" description="Basic and acidic residues" evidence="1">
    <location>
        <begin position="192"/>
        <end position="201"/>
    </location>
</feature>
<evidence type="ECO:0000256" key="1">
    <source>
        <dbReference type="SAM" id="MobiDB-lite"/>
    </source>
</evidence>
<dbReference type="SUPFAM" id="SSF57667">
    <property type="entry name" value="beta-beta-alpha zinc fingers"/>
    <property type="match status" value="1"/>
</dbReference>
<dbReference type="STRING" id="13370.A0A448YSP9"/>
<dbReference type="InParanoid" id="A0A448YSP9"/>
<dbReference type="GO" id="GO:0006260">
    <property type="term" value="P:DNA replication"/>
    <property type="evidence" value="ECO:0007669"/>
    <property type="project" value="TreeGrafter"/>
</dbReference>
<dbReference type="Proteomes" id="UP000290900">
    <property type="component" value="Unassembled WGS sequence"/>
</dbReference>
<dbReference type="GO" id="GO:0006974">
    <property type="term" value="P:DNA damage response"/>
    <property type="evidence" value="ECO:0007669"/>
    <property type="project" value="TreeGrafter"/>
</dbReference>
<dbReference type="SMART" id="SM01253">
    <property type="entry name" value="Kin17_mid"/>
    <property type="match status" value="1"/>
</dbReference>
<evidence type="ECO:0000313" key="3">
    <source>
        <dbReference type="EMBL" id="VEU23917.1"/>
    </source>
</evidence>
<reference evidence="3 4" key="1">
    <citation type="submission" date="2018-12" db="EMBL/GenBank/DDBJ databases">
        <authorList>
            <person name="Tiukova I."/>
            <person name="Dainat J."/>
        </authorList>
    </citation>
    <scope>NUCLEOTIDE SEQUENCE [LARGE SCALE GENOMIC DNA]</scope>
</reference>
<dbReference type="FunCoup" id="A0A448YSP9">
    <property type="interactions" value="344"/>
</dbReference>
<dbReference type="PANTHER" id="PTHR12805">
    <property type="entry name" value="KIN17 KIN, ANTIGENIC DETERMINANT OF RECA PROTEIN HOMOLOG"/>
    <property type="match status" value="1"/>
</dbReference>
<dbReference type="Gene3D" id="1.10.10.2030">
    <property type="entry name" value="DNA/RNA-binding protein Kin17, conserved domain"/>
    <property type="match status" value="1"/>
</dbReference>
<gene>
    <name evidence="3" type="ORF">BRENAR_LOCUS4646</name>
</gene>